<feature type="transmembrane region" description="Helical" evidence="8">
    <location>
        <begin position="416"/>
        <end position="434"/>
    </location>
</feature>
<gene>
    <name evidence="10" type="ordered locus">DEHA2E04730g</name>
</gene>
<dbReference type="GO" id="GO:0022857">
    <property type="term" value="F:transmembrane transporter activity"/>
    <property type="evidence" value="ECO:0007669"/>
    <property type="project" value="InterPro"/>
</dbReference>
<dbReference type="STRING" id="284592.Q6BQJ5"/>
<dbReference type="CDD" id="cd17316">
    <property type="entry name" value="MFS_SV2_like"/>
    <property type="match status" value="1"/>
</dbReference>
<feature type="transmembrane region" description="Helical" evidence="8">
    <location>
        <begin position="501"/>
        <end position="522"/>
    </location>
</feature>
<dbReference type="RefSeq" id="XP_459525.1">
    <property type="nucleotide sequence ID" value="XM_459525.1"/>
</dbReference>
<feature type="transmembrane region" description="Helical" evidence="8">
    <location>
        <begin position="242"/>
        <end position="263"/>
    </location>
</feature>
<dbReference type="InParanoid" id="Q6BQJ5"/>
<dbReference type="InterPro" id="IPR020846">
    <property type="entry name" value="MFS_dom"/>
</dbReference>
<dbReference type="KEGG" id="dha:DEHA2E04730g"/>
<dbReference type="InterPro" id="IPR036259">
    <property type="entry name" value="MFS_trans_sf"/>
</dbReference>
<evidence type="ECO:0000313" key="11">
    <source>
        <dbReference type="Proteomes" id="UP000000599"/>
    </source>
</evidence>
<keyword evidence="6 8" id="KW-0472">Membrane</keyword>
<dbReference type="OrthoDB" id="4139357at2759"/>
<organism evidence="10 11">
    <name type="scientific">Debaryomyces hansenii (strain ATCC 36239 / CBS 767 / BCRC 21394 / JCM 1990 / NBRC 0083 / IGC 2968)</name>
    <name type="common">Yeast</name>
    <name type="synonym">Torulaspora hansenii</name>
    <dbReference type="NCBI Taxonomy" id="284592"/>
    <lineage>
        <taxon>Eukaryota</taxon>
        <taxon>Fungi</taxon>
        <taxon>Dikarya</taxon>
        <taxon>Ascomycota</taxon>
        <taxon>Saccharomycotina</taxon>
        <taxon>Pichiomycetes</taxon>
        <taxon>Debaryomycetaceae</taxon>
        <taxon>Debaryomyces</taxon>
    </lineage>
</organism>
<keyword evidence="3" id="KW-0813">Transport</keyword>
<evidence type="ECO:0000256" key="1">
    <source>
        <dbReference type="ARBA" id="ARBA00004141"/>
    </source>
</evidence>
<proteinExistence type="inferred from homology"/>
<evidence type="ECO:0000256" key="7">
    <source>
        <dbReference type="SAM" id="MobiDB-lite"/>
    </source>
</evidence>
<dbReference type="PANTHER" id="PTHR23511:SF12">
    <property type="entry name" value="TRANSPORTER, PUTATIVE (AFU_ORTHOLOGUE AFUA_7G01740)-RELATED"/>
    <property type="match status" value="1"/>
</dbReference>
<dbReference type="OMA" id="LLWFIWM"/>
<feature type="transmembrane region" description="Helical" evidence="8">
    <location>
        <begin position="384"/>
        <end position="404"/>
    </location>
</feature>
<feature type="transmembrane region" description="Helical" evidence="8">
    <location>
        <begin position="473"/>
        <end position="495"/>
    </location>
</feature>
<accession>Q6BQJ5</accession>
<dbReference type="Gene3D" id="1.20.1250.20">
    <property type="entry name" value="MFS general substrate transporter like domains"/>
    <property type="match status" value="1"/>
</dbReference>
<dbReference type="FunFam" id="1.20.1250.20:FF:000171">
    <property type="entry name" value="MFS general substrate transporter"/>
    <property type="match status" value="1"/>
</dbReference>
<dbReference type="EMBL" id="CR382137">
    <property type="protein sequence ID" value="CAG87752.1"/>
    <property type="molecule type" value="Genomic_DNA"/>
</dbReference>
<sequence length="530" mass="58150">MMPSSIVVNSENNEDQSSKTGKIVEEEWNVSDTALSSESTLYENSGFSERYLEKSKLLSRAIDEIGFGKYQVGLFFVAGFGWLSDNAWPIVTSLILPRLTEVDGVHSPAGKGPYLTLAQNLGLLAGALVWSLSSDIIGRRWAFNLTFLCTAIWATVAGSSPNFAAIGVFSALWSFGVGGNLPVDSAIFIENLPSRQKYLLTMMSGFWALGQILANLISWGLIGNYSCSDTDTVCHKADNKGWRYFLFTMGGITFLMFFSRFAFRVLESPMFYMARGDDEKAIENLYKIAKINGKSVSLTLEQLEEVDKKYGDQEIVPSKHAHLSKFKLTHIRDCFSSRKLAISTSLVIFAWGVIGLAFPLYNAFLPSYLERNGDANEPLPVHLVYRNSLIVAVIGIPGAIVAGICVELKIGRKGTLFISLILTGVFLYCSTTATTSNANLGWNCGFSFFSNIVYGVLYAYTPEIFPTRIRGTGVGLAASFNRVMGVFAPIIAIYADITTSAPIYVSGALFMFAGLLTLLFPYEPRGKSSY</sequence>
<dbReference type="Pfam" id="PF00083">
    <property type="entry name" value="Sugar_tr"/>
    <property type="match status" value="1"/>
</dbReference>
<protein>
    <submittedName>
        <fullName evidence="10">DEHA2E04730p</fullName>
    </submittedName>
</protein>
<dbReference type="GO" id="GO:0016020">
    <property type="term" value="C:membrane"/>
    <property type="evidence" value="ECO:0007669"/>
    <property type="project" value="UniProtKB-SubCell"/>
</dbReference>
<dbReference type="Proteomes" id="UP000000599">
    <property type="component" value="Chromosome E"/>
</dbReference>
<evidence type="ECO:0000256" key="4">
    <source>
        <dbReference type="ARBA" id="ARBA00022692"/>
    </source>
</evidence>
<dbReference type="PROSITE" id="PS50850">
    <property type="entry name" value="MFS"/>
    <property type="match status" value="1"/>
</dbReference>
<keyword evidence="4 8" id="KW-0812">Transmembrane</keyword>
<comment type="similarity">
    <text evidence="2">Belongs to the major facilitator superfamily.</text>
</comment>
<feature type="domain" description="Major facilitator superfamily (MFS) profile" evidence="9">
    <location>
        <begin position="74"/>
        <end position="525"/>
    </location>
</feature>
<feature type="transmembrane region" description="Helical" evidence="8">
    <location>
        <begin position="440"/>
        <end position="461"/>
    </location>
</feature>
<evidence type="ECO:0000259" key="9">
    <source>
        <dbReference type="PROSITE" id="PS50850"/>
    </source>
</evidence>
<feature type="compositionally biased region" description="Polar residues" evidence="7">
    <location>
        <begin position="1"/>
        <end position="11"/>
    </location>
</feature>
<dbReference type="SUPFAM" id="SSF103473">
    <property type="entry name" value="MFS general substrate transporter"/>
    <property type="match status" value="1"/>
</dbReference>
<keyword evidence="5 8" id="KW-1133">Transmembrane helix</keyword>
<dbReference type="PANTHER" id="PTHR23511">
    <property type="entry name" value="SYNAPTIC VESICLE GLYCOPROTEIN 2"/>
    <property type="match status" value="1"/>
</dbReference>
<dbReference type="AlphaFoldDB" id="Q6BQJ5"/>
<feature type="region of interest" description="Disordered" evidence="7">
    <location>
        <begin position="1"/>
        <end position="23"/>
    </location>
</feature>
<evidence type="ECO:0000313" key="10">
    <source>
        <dbReference type="EMBL" id="CAG87752.1"/>
    </source>
</evidence>
<dbReference type="VEuPathDB" id="FungiDB:DEHA2E04730g"/>
<reference evidence="10 11" key="1">
    <citation type="journal article" date="2004" name="Nature">
        <title>Genome evolution in yeasts.</title>
        <authorList>
            <consortium name="Genolevures"/>
            <person name="Dujon B."/>
            <person name="Sherman D."/>
            <person name="Fischer G."/>
            <person name="Durrens P."/>
            <person name="Casaregola S."/>
            <person name="Lafontaine I."/>
            <person name="de Montigny J."/>
            <person name="Marck C."/>
            <person name="Neuveglise C."/>
            <person name="Talla E."/>
            <person name="Goffard N."/>
            <person name="Frangeul L."/>
            <person name="Aigle M."/>
            <person name="Anthouard V."/>
            <person name="Babour A."/>
            <person name="Barbe V."/>
            <person name="Barnay S."/>
            <person name="Blanchin S."/>
            <person name="Beckerich J.M."/>
            <person name="Beyne E."/>
            <person name="Bleykasten C."/>
            <person name="Boisrame A."/>
            <person name="Boyer J."/>
            <person name="Cattolico L."/>
            <person name="Confanioleri F."/>
            <person name="de Daruvar A."/>
            <person name="Despons L."/>
            <person name="Fabre E."/>
            <person name="Fairhead C."/>
            <person name="Ferry-Dumazet H."/>
            <person name="Groppi A."/>
            <person name="Hantraye F."/>
            <person name="Hennequin C."/>
            <person name="Jauniaux N."/>
            <person name="Joyet P."/>
            <person name="Kachouri R."/>
            <person name="Kerrest A."/>
            <person name="Koszul R."/>
            <person name="Lemaire M."/>
            <person name="Lesur I."/>
            <person name="Ma L."/>
            <person name="Muller H."/>
            <person name="Nicaud J.M."/>
            <person name="Nikolski M."/>
            <person name="Oztas S."/>
            <person name="Ozier-Kalogeropoulos O."/>
            <person name="Pellenz S."/>
            <person name="Potier S."/>
            <person name="Richard G.F."/>
            <person name="Straub M.L."/>
            <person name="Suleau A."/>
            <person name="Swennene D."/>
            <person name="Tekaia F."/>
            <person name="Wesolowski-Louvel M."/>
            <person name="Westhof E."/>
            <person name="Wirth B."/>
            <person name="Zeniou-Meyer M."/>
            <person name="Zivanovic I."/>
            <person name="Bolotin-Fukuhara M."/>
            <person name="Thierry A."/>
            <person name="Bouchier C."/>
            <person name="Caudron B."/>
            <person name="Scarpelli C."/>
            <person name="Gaillardin C."/>
            <person name="Weissenbach J."/>
            <person name="Wincker P."/>
            <person name="Souciet J.L."/>
        </authorList>
    </citation>
    <scope>NUCLEOTIDE SEQUENCE [LARGE SCALE GENOMIC DNA]</scope>
    <source>
        <strain evidence="11">ATCC 36239 / CBS 767 / BCRC 21394 / JCM 1990 / NBRC 0083 / IGC 2968</strain>
    </source>
</reference>
<evidence type="ECO:0000256" key="2">
    <source>
        <dbReference type="ARBA" id="ARBA00008335"/>
    </source>
</evidence>
<dbReference type="InterPro" id="IPR005828">
    <property type="entry name" value="MFS_sugar_transport-like"/>
</dbReference>
<evidence type="ECO:0000256" key="5">
    <source>
        <dbReference type="ARBA" id="ARBA00022989"/>
    </source>
</evidence>
<evidence type="ECO:0000256" key="3">
    <source>
        <dbReference type="ARBA" id="ARBA00022448"/>
    </source>
</evidence>
<comment type="subcellular location">
    <subcellularLocation>
        <location evidence="1">Membrane</location>
        <topology evidence="1">Multi-pass membrane protein</topology>
    </subcellularLocation>
</comment>
<feature type="transmembrane region" description="Helical" evidence="8">
    <location>
        <begin position="163"/>
        <end position="183"/>
    </location>
</feature>
<keyword evidence="11" id="KW-1185">Reference proteome</keyword>
<evidence type="ECO:0000256" key="6">
    <source>
        <dbReference type="ARBA" id="ARBA00023136"/>
    </source>
</evidence>
<dbReference type="GeneID" id="2902541"/>
<evidence type="ECO:0000256" key="8">
    <source>
        <dbReference type="SAM" id="Phobius"/>
    </source>
</evidence>
<name>Q6BQJ5_DEBHA</name>
<feature type="transmembrane region" description="Helical" evidence="8">
    <location>
        <begin position="204"/>
        <end position="222"/>
    </location>
</feature>
<feature type="transmembrane region" description="Helical" evidence="8">
    <location>
        <begin position="340"/>
        <end position="364"/>
    </location>
</feature>
<dbReference type="eggNOG" id="KOG0253">
    <property type="taxonomic scope" value="Eukaryota"/>
</dbReference>
<feature type="transmembrane region" description="Helical" evidence="8">
    <location>
        <begin position="141"/>
        <end position="157"/>
    </location>
</feature>
<dbReference type="HOGENOM" id="CLU_001265_52_4_1"/>